<dbReference type="STRING" id="53406.SAMN05421553_1394"/>
<proteinExistence type="predicted"/>
<evidence type="ECO:0000313" key="1">
    <source>
        <dbReference type="EMBL" id="SEC75817.1"/>
    </source>
</evidence>
<dbReference type="Proteomes" id="UP000242849">
    <property type="component" value="Unassembled WGS sequence"/>
</dbReference>
<dbReference type="RefSeq" id="WP_090378383.1">
    <property type="nucleotide sequence ID" value="NZ_CP156749.1"/>
</dbReference>
<organism evidence="1 2">
    <name type="scientific">Pseudomonas anguilliseptica</name>
    <dbReference type="NCBI Taxonomy" id="53406"/>
    <lineage>
        <taxon>Bacteria</taxon>
        <taxon>Pseudomonadati</taxon>
        <taxon>Pseudomonadota</taxon>
        <taxon>Gammaproteobacteria</taxon>
        <taxon>Pseudomonadales</taxon>
        <taxon>Pseudomonadaceae</taxon>
        <taxon>Pseudomonas</taxon>
    </lineage>
</organism>
<evidence type="ECO:0000313" key="2">
    <source>
        <dbReference type="Proteomes" id="UP000242849"/>
    </source>
</evidence>
<reference evidence="2" key="1">
    <citation type="submission" date="2016-10" db="EMBL/GenBank/DDBJ databases">
        <authorList>
            <person name="Varghese N."/>
            <person name="Submissions S."/>
        </authorList>
    </citation>
    <scope>NUCLEOTIDE SEQUENCE [LARGE SCALE GENOMIC DNA]</scope>
    <source>
        <strain evidence="2">DSM 12111</strain>
    </source>
</reference>
<sequence length="117" mass="12912">MWAFSFSTESNLQKKLATSLVLRHVQHRQPTGTPAAMHDLILYSTDDGMLTLQLRACVWANQQAFAKRLISLPIRSAPYRGAPSPATIKQSLTVQPVASRQISRSPQCDAALAVRQP</sequence>
<name>A0A1H4V4D3_PSEAG</name>
<dbReference type="AlphaFoldDB" id="A0A1H4V4D3"/>
<gene>
    <name evidence="1" type="ORF">SAMN05421553_1394</name>
</gene>
<protein>
    <submittedName>
        <fullName evidence="1">Uncharacterized protein</fullName>
    </submittedName>
</protein>
<keyword evidence="2" id="KW-1185">Reference proteome</keyword>
<accession>A0A1H4V4D3</accession>
<dbReference type="EMBL" id="FNSC01000001">
    <property type="protein sequence ID" value="SEC75817.1"/>
    <property type="molecule type" value="Genomic_DNA"/>
</dbReference>
<dbReference type="OrthoDB" id="9802752at2"/>